<dbReference type="PANTHER" id="PTHR33121">
    <property type="entry name" value="CYCLIC DI-GMP PHOSPHODIESTERASE PDEF"/>
    <property type="match status" value="1"/>
</dbReference>
<proteinExistence type="predicted"/>
<dbReference type="CDD" id="cd01948">
    <property type="entry name" value="EAL"/>
    <property type="match status" value="1"/>
</dbReference>
<gene>
    <name evidence="2" type="ORF">BXT84_15185</name>
</gene>
<dbReference type="InterPro" id="IPR001633">
    <property type="entry name" value="EAL_dom"/>
</dbReference>
<dbReference type="PROSITE" id="PS50883">
    <property type="entry name" value="EAL"/>
    <property type="match status" value="1"/>
</dbReference>
<evidence type="ECO:0000313" key="2">
    <source>
        <dbReference type="EMBL" id="AUW95130.1"/>
    </source>
</evidence>
<organism evidence="2 3">
    <name type="scientific">Sulfobacillus thermotolerans</name>
    <dbReference type="NCBI Taxonomy" id="338644"/>
    <lineage>
        <taxon>Bacteria</taxon>
        <taxon>Bacillati</taxon>
        <taxon>Bacillota</taxon>
        <taxon>Clostridia</taxon>
        <taxon>Eubacteriales</taxon>
        <taxon>Clostridiales Family XVII. Incertae Sedis</taxon>
        <taxon>Sulfobacillus</taxon>
    </lineage>
</organism>
<evidence type="ECO:0000313" key="3">
    <source>
        <dbReference type="Proteomes" id="UP000325292"/>
    </source>
</evidence>
<evidence type="ECO:0000259" key="1">
    <source>
        <dbReference type="PROSITE" id="PS50883"/>
    </source>
</evidence>
<dbReference type="InterPro" id="IPR050706">
    <property type="entry name" value="Cyclic-di-GMP_PDE-like"/>
</dbReference>
<accession>A0ABM6RUJ1</accession>
<dbReference type="Proteomes" id="UP000325292">
    <property type="component" value="Chromosome"/>
</dbReference>
<dbReference type="InterPro" id="IPR035919">
    <property type="entry name" value="EAL_sf"/>
</dbReference>
<feature type="domain" description="EAL" evidence="1">
    <location>
        <begin position="1"/>
        <end position="245"/>
    </location>
</feature>
<dbReference type="SMART" id="SM00052">
    <property type="entry name" value="EAL"/>
    <property type="match status" value="1"/>
</dbReference>
<reference evidence="2 3" key="1">
    <citation type="journal article" date="2019" name="Sci. Rep.">
        <title>Sulfobacillus thermotolerans: new insights into resistance and metabolic capacities of acidophilic chemolithotrophs.</title>
        <authorList>
            <person name="Panyushkina A.E."/>
            <person name="Babenko V.V."/>
            <person name="Nikitina A.S."/>
            <person name="Selezneva O.V."/>
            <person name="Tsaplina I.A."/>
            <person name="Letarova M.A."/>
            <person name="Kostryukova E.S."/>
            <person name="Letarov A.V."/>
        </authorList>
    </citation>
    <scope>NUCLEOTIDE SEQUENCE [LARGE SCALE GENOMIC DNA]</scope>
    <source>
        <strain evidence="2 3">Kr1</strain>
    </source>
</reference>
<dbReference type="PANTHER" id="PTHR33121:SF76">
    <property type="entry name" value="SIGNALING PROTEIN"/>
    <property type="match status" value="1"/>
</dbReference>
<keyword evidence="3" id="KW-1185">Reference proteome</keyword>
<dbReference type="SUPFAM" id="SSF141868">
    <property type="entry name" value="EAL domain-like"/>
    <property type="match status" value="1"/>
</dbReference>
<protein>
    <recommendedName>
        <fullName evidence="1">EAL domain-containing protein</fullName>
    </recommendedName>
</protein>
<dbReference type="EMBL" id="CP019454">
    <property type="protein sequence ID" value="AUW95130.1"/>
    <property type="molecule type" value="Genomic_DNA"/>
</dbReference>
<dbReference type="Pfam" id="PF00563">
    <property type="entry name" value="EAL"/>
    <property type="match status" value="1"/>
</dbReference>
<name>A0ABM6RUJ1_9FIRM</name>
<dbReference type="Gene3D" id="3.20.20.450">
    <property type="entry name" value="EAL domain"/>
    <property type="match status" value="1"/>
</dbReference>
<sequence length="424" mass="47371">MSLPVVDIAQWLYSEPQFDLAFQPLLALSSGNIIGFEVLTRPVDRNHRSLLAESFFHEASIQGHAVAVDRLIVRQITQFLQGHPLSYPLFINLHPDSLTDPDIQSMVGSSQHGAIVIEITERGNWFGDIVEPVMQTFRNQGGTVALDDFGTGYSGLEKLVAVRPNFVKLDRSIIAQCHMYPVKRNLIASVSHMAEFLGFQLIAEGIETREELLTCIDLGVAIGQGYYFARPSAWNPGVQAPNHVIHEIQRRQNELLESSAQNLMAWDSFRLHWSLLMESLADPHATPHERLMAIMASTFRLLQPTAMTFLRATKKGLAPVFSLGHSYQDLIVWDQPSFAVRAFRENSPVVLQKTSDTPEELYGPVMKSLNAPESIAIFPIGRPTWAVIGADYMGAFSWSESRLQVLRGMAHLLSVVIPNDPYLT</sequence>